<feature type="domain" description="BRO1" evidence="2">
    <location>
        <begin position="28"/>
        <end position="405"/>
    </location>
</feature>
<protein>
    <recommendedName>
        <fullName evidence="2">BRO1 domain-containing protein</fullName>
    </recommendedName>
</protein>
<dbReference type="InterPro" id="IPR038499">
    <property type="entry name" value="BRO1_sf"/>
</dbReference>
<dbReference type="InParanoid" id="A0A1Z5KN66"/>
<evidence type="ECO:0000259" key="2">
    <source>
        <dbReference type="SMART" id="SM01041"/>
    </source>
</evidence>
<sequence length="429" mass="47603">MSDYLYKDLEKPKTEHPDSAIRLAAVVHRFRVPQPTPRKISFFDAFYTTGKDAKTRRHMKQADEARRLLQEACCASKVSAERVIECAQRYEPLINTILLSCQIQPEQARLDEKLVFEWVSGVEGSTHAQAFASEAILYDLCMTVATTGLGQALLATEHSIAGDFAASSRAYATAAGIWAFLSDDLLPKWIAKGSSVDATKLPSECHGAMAKALCLLFQTNGQQMAVATLLMKPGTPNYSLLAKLCLGVQQQLDGFIALLRREAFDPMQRLDKDFLTLVALQIAVHEGLTLYFQARACWENQEYGLAIAFLSEAGIAMKTRTSIASRGVPDITRVVALKAIQPDLEDFRNHIQFLLSCWEHDNQSVFFEAVPQSVPSGKKLADGHCMNKKTVFELQPIEPVLLRLPDGALQRSDSDLARELQEQLNCGHD</sequence>
<name>A0A1Z5KN66_FISSO</name>
<dbReference type="InterPro" id="IPR004328">
    <property type="entry name" value="BRO1_dom"/>
</dbReference>
<evidence type="ECO:0000313" key="3">
    <source>
        <dbReference type="EMBL" id="GAX27532.1"/>
    </source>
</evidence>
<dbReference type="InterPro" id="IPR038898">
    <property type="entry name" value="BROX"/>
</dbReference>
<comment type="caution">
    <text evidence="3">The sequence shown here is derived from an EMBL/GenBank/DDBJ whole genome shotgun (WGS) entry which is preliminary data.</text>
</comment>
<proteinExistence type="inferred from homology"/>
<comment type="similarity">
    <text evidence="1">Belongs to the BROX family.</text>
</comment>
<reference evidence="3 4" key="1">
    <citation type="journal article" date="2015" name="Plant Cell">
        <title>Oil accumulation by the oleaginous diatom Fistulifera solaris as revealed by the genome and transcriptome.</title>
        <authorList>
            <person name="Tanaka T."/>
            <person name="Maeda Y."/>
            <person name="Veluchamy A."/>
            <person name="Tanaka M."/>
            <person name="Abida H."/>
            <person name="Marechal E."/>
            <person name="Bowler C."/>
            <person name="Muto M."/>
            <person name="Sunaga Y."/>
            <person name="Tanaka M."/>
            <person name="Yoshino T."/>
            <person name="Taniguchi T."/>
            <person name="Fukuda Y."/>
            <person name="Nemoto M."/>
            <person name="Matsumoto M."/>
            <person name="Wong P.S."/>
            <person name="Aburatani S."/>
            <person name="Fujibuchi W."/>
        </authorList>
    </citation>
    <scope>NUCLEOTIDE SEQUENCE [LARGE SCALE GENOMIC DNA]</scope>
    <source>
        <strain evidence="3 4">JPCC DA0580</strain>
    </source>
</reference>
<organism evidence="3 4">
    <name type="scientific">Fistulifera solaris</name>
    <name type="common">Oleaginous diatom</name>
    <dbReference type="NCBI Taxonomy" id="1519565"/>
    <lineage>
        <taxon>Eukaryota</taxon>
        <taxon>Sar</taxon>
        <taxon>Stramenopiles</taxon>
        <taxon>Ochrophyta</taxon>
        <taxon>Bacillariophyta</taxon>
        <taxon>Bacillariophyceae</taxon>
        <taxon>Bacillariophycidae</taxon>
        <taxon>Naviculales</taxon>
        <taxon>Naviculaceae</taxon>
        <taxon>Fistulifera</taxon>
    </lineage>
</organism>
<dbReference type="SMART" id="SM01041">
    <property type="entry name" value="BRO1"/>
    <property type="match status" value="1"/>
</dbReference>
<dbReference type="Pfam" id="PF03097">
    <property type="entry name" value="BRO1"/>
    <property type="match status" value="1"/>
</dbReference>
<evidence type="ECO:0000256" key="1">
    <source>
        <dbReference type="ARBA" id="ARBA00008901"/>
    </source>
</evidence>
<evidence type="ECO:0000313" key="4">
    <source>
        <dbReference type="Proteomes" id="UP000198406"/>
    </source>
</evidence>
<dbReference type="Gene3D" id="1.25.40.280">
    <property type="entry name" value="alix/aip1 like domains"/>
    <property type="match status" value="1"/>
</dbReference>
<dbReference type="OrthoDB" id="187620at2759"/>
<dbReference type="EMBL" id="BDSP01000259">
    <property type="protein sequence ID" value="GAX27532.1"/>
    <property type="molecule type" value="Genomic_DNA"/>
</dbReference>
<dbReference type="Proteomes" id="UP000198406">
    <property type="component" value="Unassembled WGS sequence"/>
</dbReference>
<gene>
    <name evidence="3" type="ORF">FisN_13Hh386</name>
</gene>
<keyword evidence="4" id="KW-1185">Reference proteome</keyword>
<dbReference type="PANTHER" id="PTHR23032:SF15">
    <property type="entry name" value="BRO1 DOMAIN-CONTAINING PROTEIN"/>
    <property type="match status" value="1"/>
</dbReference>
<dbReference type="PANTHER" id="PTHR23032">
    <property type="entry name" value="BRO1 DOMAIN-CONTAINING PROTEIN BROX"/>
    <property type="match status" value="1"/>
</dbReference>
<dbReference type="AlphaFoldDB" id="A0A1Z5KN66"/>
<accession>A0A1Z5KN66</accession>